<reference evidence="2 3" key="1">
    <citation type="journal article" date="2019" name="Commun. Biol.">
        <title>The bagworm genome reveals a unique fibroin gene that provides high tensile strength.</title>
        <authorList>
            <person name="Kono N."/>
            <person name="Nakamura H."/>
            <person name="Ohtoshi R."/>
            <person name="Tomita M."/>
            <person name="Numata K."/>
            <person name="Arakawa K."/>
        </authorList>
    </citation>
    <scope>NUCLEOTIDE SEQUENCE [LARGE SCALE GENOMIC DNA]</scope>
</reference>
<accession>A0A4C1ZMZ8</accession>
<organism evidence="2 3">
    <name type="scientific">Eumeta variegata</name>
    <name type="common">Bagworm moth</name>
    <name type="synonym">Eumeta japonica</name>
    <dbReference type="NCBI Taxonomy" id="151549"/>
    <lineage>
        <taxon>Eukaryota</taxon>
        <taxon>Metazoa</taxon>
        <taxon>Ecdysozoa</taxon>
        <taxon>Arthropoda</taxon>
        <taxon>Hexapoda</taxon>
        <taxon>Insecta</taxon>
        <taxon>Pterygota</taxon>
        <taxon>Neoptera</taxon>
        <taxon>Endopterygota</taxon>
        <taxon>Lepidoptera</taxon>
        <taxon>Glossata</taxon>
        <taxon>Ditrysia</taxon>
        <taxon>Tineoidea</taxon>
        <taxon>Psychidae</taxon>
        <taxon>Oiketicinae</taxon>
        <taxon>Eumeta</taxon>
    </lineage>
</organism>
<protein>
    <submittedName>
        <fullName evidence="2">Uncharacterized protein</fullName>
    </submittedName>
</protein>
<evidence type="ECO:0000256" key="1">
    <source>
        <dbReference type="SAM" id="MobiDB-lite"/>
    </source>
</evidence>
<evidence type="ECO:0000313" key="2">
    <source>
        <dbReference type="EMBL" id="GBP88593.1"/>
    </source>
</evidence>
<dbReference type="Proteomes" id="UP000299102">
    <property type="component" value="Unassembled WGS sequence"/>
</dbReference>
<comment type="caution">
    <text evidence="2">The sequence shown here is derived from an EMBL/GenBank/DDBJ whole genome shotgun (WGS) entry which is preliminary data.</text>
</comment>
<sequence length="94" mass="10220">MRSDNGFSPSATSVRDRQQRDTCRCDKKISNSSLTSFDVKESLEKLLRIHGNPRGVTILGQHAQPGGHQEGDDVYFECAVRASPVNTASPGTTT</sequence>
<dbReference type="AlphaFoldDB" id="A0A4C1ZMZ8"/>
<keyword evidence="3" id="KW-1185">Reference proteome</keyword>
<dbReference type="EMBL" id="BGZK01001943">
    <property type="protein sequence ID" value="GBP88593.1"/>
    <property type="molecule type" value="Genomic_DNA"/>
</dbReference>
<feature type="compositionally biased region" description="Polar residues" evidence="1">
    <location>
        <begin position="1"/>
        <end position="13"/>
    </location>
</feature>
<gene>
    <name evidence="2" type="ORF">EVAR_65995_1</name>
</gene>
<name>A0A4C1ZMZ8_EUMVA</name>
<feature type="region of interest" description="Disordered" evidence="1">
    <location>
        <begin position="1"/>
        <end position="24"/>
    </location>
</feature>
<evidence type="ECO:0000313" key="3">
    <source>
        <dbReference type="Proteomes" id="UP000299102"/>
    </source>
</evidence>
<proteinExistence type="predicted"/>
<feature type="compositionally biased region" description="Basic and acidic residues" evidence="1">
    <location>
        <begin position="14"/>
        <end position="24"/>
    </location>
</feature>